<accession>A0A9N9NZC5</accession>
<dbReference type="AlphaFoldDB" id="A0A9N9NZC5"/>
<reference evidence="1" key="1">
    <citation type="submission" date="2021-06" db="EMBL/GenBank/DDBJ databases">
        <authorList>
            <person name="Kallberg Y."/>
            <person name="Tangrot J."/>
            <person name="Rosling A."/>
        </authorList>
    </citation>
    <scope>NUCLEOTIDE SEQUENCE</scope>
    <source>
        <strain evidence="1">FL966</strain>
    </source>
</reference>
<dbReference type="EMBL" id="CAJVQA010022686">
    <property type="protein sequence ID" value="CAG8774959.1"/>
    <property type="molecule type" value="Genomic_DNA"/>
</dbReference>
<gene>
    <name evidence="1" type="ORF">CPELLU_LOCUS16070</name>
</gene>
<evidence type="ECO:0000313" key="1">
    <source>
        <dbReference type="EMBL" id="CAG8774959.1"/>
    </source>
</evidence>
<organism evidence="1 2">
    <name type="scientific">Cetraspora pellucida</name>
    <dbReference type="NCBI Taxonomy" id="1433469"/>
    <lineage>
        <taxon>Eukaryota</taxon>
        <taxon>Fungi</taxon>
        <taxon>Fungi incertae sedis</taxon>
        <taxon>Mucoromycota</taxon>
        <taxon>Glomeromycotina</taxon>
        <taxon>Glomeromycetes</taxon>
        <taxon>Diversisporales</taxon>
        <taxon>Gigasporaceae</taxon>
        <taxon>Cetraspora</taxon>
    </lineage>
</organism>
<protein>
    <submittedName>
        <fullName evidence="1">14045_t:CDS:1</fullName>
    </submittedName>
</protein>
<name>A0A9N9NZC5_9GLOM</name>
<proteinExistence type="predicted"/>
<evidence type="ECO:0000313" key="2">
    <source>
        <dbReference type="Proteomes" id="UP000789759"/>
    </source>
</evidence>
<feature type="non-terminal residue" evidence="1">
    <location>
        <position position="1"/>
    </location>
</feature>
<keyword evidence="2" id="KW-1185">Reference proteome</keyword>
<dbReference type="Gene3D" id="3.40.50.1110">
    <property type="entry name" value="SGNH hydrolase"/>
    <property type="match status" value="1"/>
</dbReference>
<comment type="caution">
    <text evidence="1">The sequence shown here is derived from an EMBL/GenBank/DDBJ whole genome shotgun (WGS) entry which is preliminary data.</text>
</comment>
<dbReference type="InterPro" id="IPR036514">
    <property type="entry name" value="SGNH_hydro_sf"/>
</dbReference>
<dbReference type="Proteomes" id="UP000789759">
    <property type="component" value="Unassembled WGS sequence"/>
</dbReference>
<dbReference type="OrthoDB" id="1600564at2759"/>
<sequence length="211" mass="23089">STLVPSFVGPNKVPVPGIVQQVDDFISEDIKKFNLKETLFVFGTIILDYDQTLGQGDPAKIVASIAQRLECLYKAGAINIMFFTSMPTGTFTPGEQANFSPDVLQAIAAKSVLHNQYTDEALAAFKKKHPDVNLFLVKFDEVISAAFSPETLQKLGITVFDIACIPDNGFAGKHSVVCDDPKKYLYFDSNTAVNTKVIEEAAKKIVTYLTV</sequence>